<dbReference type="InterPro" id="IPR011011">
    <property type="entry name" value="Znf_FYVE_PHD"/>
</dbReference>
<name>A0A5E4QFZ9_9NEOP</name>
<sequence length="106" mass="12135">MKTISPPVATVRKGLLQEIQKYNEERDLSKKNRLLILRKGGDIRILKPVKQKRRKVLPKCCAKCHDWYPTLCQKPAVGDWHCPSCQRKLNEVAATGAAQQPMKQTK</sequence>
<dbReference type="SUPFAM" id="SSF57903">
    <property type="entry name" value="FYVE/PHD zinc finger"/>
    <property type="match status" value="1"/>
</dbReference>
<keyword evidence="2" id="KW-1185">Reference proteome</keyword>
<dbReference type="Proteomes" id="UP000324832">
    <property type="component" value="Unassembled WGS sequence"/>
</dbReference>
<dbReference type="AlphaFoldDB" id="A0A5E4QFZ9"/>
<gene>
    <name evidence="1" type="ORF">LSINAPIS_LOCUS8553</name>
</gene>
<evidence type="ECO:0000313" key="1">
    <source>
        <dbReference type="EMBL" id="VVC97219.1"/>
    </source>
</evidence>
<proteinExistence type="predicted"/>
<organism evidence="1 2">
    <name type="scientific">Leptidea sinapis</name>
    <dbReference type="NCBI Taxonomy" id="189913"/>
    <lineage>
        <taxon>Eukaryota</taxon>
        <taxon>Metazoa</taxon>
        <taxon>Ecdysozoa</taxon>
        <taxon>Arthropoda</taxon>
        <taxon>Hexapoda</taxon>
        <taxon>Insecta</taxon>
        <taxon>Pterygota</taxon>
        <taxon>Neoptera</taxon>
        <taxon>Endopterygota</taxon>
        <taxon>Lepidoptera</taxon>
        <taxon>Glossata</taxon>
        <taxon>Ditrysia</taxon>
        <taxon>Papilionoidea</taxon>
        <taxon>Pieridae</taxon>
        <taxon>Dismorphiinae</taxon>
        <taxon>Leptidea</taxon>
    </lineage>
</organism>
<reference evidence="1 2" key="1">
    <citation type="submission" date="2017-07" db="EMBL/GenBank/DDBJ databases">
        <authorList>
            <person name="Talla V."/>
            <person name="Backstrom N."/>
        </authorList>
    </citation>
    <scope>NUCLEOTIDE SEQUENCE [LARGE SCALE GENOMIC DNA]</scope>
</reference>
<accession>A0A5E4QFZ9</accession>
<dbReference type="EMBL" id="FZQP02003090">
    <property type="protein sequence ID" value="VVC97219.1"/>
    <property type="molecule type" value="Genomic_DNA"/>
</dbReference>
<evidence type="ECO:0000313" key="2">
    <source>
        <dbReference type="Proteomes" id="UP000324832"/>
    </source>
</evidence>
<protein>
    <submittedName>
        <fullName evidence="1">Uncharacterized protein</fullName>
    </submittedName>
</protein>